<feature type="domain" description="J" evidence="5">
    <location>
        <begin position="5"/>
        <end position="68"/>
    </location>
</feature>
<dbReference type="PANTHER" id="PTHR45255">
    <property type="entry name" value="DNAJ HOMOLOG SUBFAMILY C MEMBER 24"/>
    <property type="match status" value="1"/>
</dbReference>
<dbReference type="PROSITE" id="PS51074">
    <property type="entry name" value="DPH_MB"/>
    <property type="match status" value="1"/>
</dbReference>
<keyword evidence="8" id="KW-1185">Reference proteome</keyword>
<evidence type="ECO:0000259" key="6">
    <source>
        <dbReference type="PROSITE" id="PS51074"/>
    </source>
</evidence>
<dbReference type="SUPFAM" id="SSF144217">
    <property type="entry name" value="CSL zinc finger"/>
    <property type="match status" value="1"/>
</dbReference>
<dbReference type="PANTHER" id="PTHR45255:SF1">
    <property type="entry name" value="DNAJ HOMOLOG SUBFAMILY C MEMBER 24"/>
    <property type="match status" value="1"/>
</dbReference>
<comment type="caution">
    <text evidence="7">The sequence shown here is derived from an EMBL/GenBank/DDBJ whole genome shotgun (WGS) entry which is preliminary data.</text>
</comment>
<keyword evidence="4" id="KW-0408">Iron</keyword>
<comment type="similarity">
    <text evidence="1">Belongs to the DPH4 family.</text>
</comment>
<dbReference type="PROSITE" id="PS50076">
    <property type="entry name" value="DNAJ_2"/>
    <property type="match status" value="1"/>
</dbReference>
<protein>
    <submittedName>
        <fullName evidence="7">DnaJ</fullName>
    </submittedName>
</protein>
<gene>
    <name evidence="7" type="ORF">AKO1_013511</name>
</gene>
<feature type="domain" description="DPH-type MB" evidence="6">
    <location>
        <begin position="82"/>
        <end position="139"/>
    </location>
</feature>
<dbReference type="InterPro" id="IPR001623">
    <property type="entry name" value="DnaJ_domain"/>
</dbReference>
<evidence type="ECO:0000259" key="5">
    <source>
        <dbReference type="PROSITE" id="PS50076"/>
    </source>
</evidence>
<dbReference type="InterPro" id="IPR036671">
    <property type="entry name" value="DPH_MB_sf"/>
</dbReference>
<proteinExistence type="inferred from homology"/>
<dbReference type="Gene3D" id="3.10.660.10">
    <property type="entry name" value="DPH Zinc finger"/>
    <property type="match status" value="1"/>
</dbReference>
<organism evidence="7 8">
    <name type="scientific">Acrasis kona</name>
    <dbReference type="NCBI Taxonomy" id="1008807"/>
    <lineage>
        <taxon>Eukaryota</taxon>
        <taxon>Discoba</taxon>
        <taxon>Heterolobosea</taxon>
        <taxon>Tetramitia</taxon>
        <taxon>Eutetramitia</taxon>
        <taxon>Acrasidae</taxon>
        <taxon>Acrasis</taxon>
    </lineage>
</organism>
<keyword evidence="3" id="KW-0862">Zinc</keyword>
<dbReference type="Proteomes" id="UP001431209">
    <property type="component" value="Unassembled WGS sequence"/>
</dbReference>
<dbReference type="CDD" id="cd06257">
    <property type="entry name" value="DnaJ"/>
    <property type="match status" value="1"/>
</dbReference>
<dbReference type="PRINTS" id="PR00625">
    <property type="entry name" value="JDOMAIN"/>
</dbReference>
<dbReference type="EMBL" id="JAOPGA020001491">
    <property type="protein sequence ID" value="KAL0488918.1"/>
    <property type="molecule type" value="Genomic_DNA"/>
</dbReference>
<dbReference type="Pfam" id="PF00226">
    <property type="entry name" value="DnaJ"/>
    <property type="match status" value="1"/>
</dbReference>
<dbReference type="GO" id="GO:0008198">
    <property type="term" value="F:ferrous iron binding"/>
    <property type="evidence" value="ECO:0007669"/>
    <property type="project" value="TreeGrafter"/>
</dbReference>
<name>A0AAW2ZIW7_9EUKA</name>
<keyword evidence="2" id="KW-0479">Metal-binding</keyword>
<dbReference type="AlphaFoldDB" id="A0AAW2ZIW7"/>
<dbReference type="SMART" id="SM00271">
    <property type="entry name" value="DnaJ"/>
    <property type="match status" value="1"/>
</dbReference>
<accession>A0AAW2ZIW7</accession>
<dbReference type="Pfam" id="PF05207">
    <property type="entry name" value="Zn_ribbon_CSL"/>
    <property type="match status" value="1"/>
</dbReference>
<dbReference type="Gene3D" id="1.10.287.110">
    <property type="entry name" value="DnaJ domain"/>
    <property type="match status" value="1"/>
</dbReference>
<reference evidence="7 8" key="1">
    <citation type="submission" date="2024-03" db="EMBL/GenBank/DDBJ databases">
        <title>The Acrasis kona genome and developmental transcriptomes reveal deep origins of eukaryotic multicellular pathways.</title>
        <authorList>
            <person name="Sheikh S."/>
            <person name="Fu C.-J."/>
            <person name="Brown M.W."/>
            <person name="Baldauf S.L."/>
        </authorList>
    </citation>
    <scope>NUCLEOTIDE SEQUENCE [LARGE SCALE GENOMIC DNA]</scope>
    <source>
        <strain evidence="7 8">ATCC MYA-3509</strain>
    </source>
</reference>
<sequence>MSDRDHYRVLNVSRDASVQEIKQQYLNLSRQYHPDASGTNDSKEFIEIQEAWEILRNEDSRLALDKDLDNLESKNYKTRGEISEVVKISEMDFNEDGDVLSRPCRCGSTYDLSTSDAYDFNEVIVVCSGCSLKIKIENDL</sequence>
<dbReference type="InterPro" id="IPR007872">
    <property type="entry name" value="DPH_MB_dom"/>
</dbReference>
<evidence type="ECO:0000256" key="4">
    <source>
        <dbReference type="ARBA" id="ARBA00023004"/>
    </source>
</evidence>
<evidence type="ECO:0000313" key="7">
    <source>
        <dbReference type="EMBL" id="KAL0488918.1"/>
    </source>
</evidence>
<evidence type="ECO:0000256" key="1">
    <source>
        <dbReference type="ARBA" id="ARBA00006169"/>
    </source>
</evidence>
<evidence type="ECO:0000313" key="8">
    <source>
        <dbReference type="Proteomes" id="UP001431209"/>
    </source>
</evidence>
<evidence type="ECO:0000256" key="3">
    <source>
        <dbReference type="ARBA" id="ARBA00022833"/>
    </source>
</evidence>
<evidence type="ECO:0000256" key="2">
    <source>
        <dbReference type="ARBA" id="ARBA00022723"/>
    </source>
</evidence>
<dbReference type="InterPro" id="IPR036869">
    <property type="entry name" value="J_dom_sf"/>
</dbReference>
<dbReference type="SUPFAM" id="SSF46565">
    <property type="entry name" value="Chaperone J-domain"/>
    <property type="match status" value="1"/>
</dbReference>
<dbReference type="GO" id="GO:0001671">
    <property type="term" value="F:ATPase activator activity"/>
    <property type="evidence" value="ECO:0007669"/>
    <property type="project" value="TreeGrafter"/>
</dbReference>